<comment type="caution">
    <text evidence="2">The sequence shown here is derived from an EMBL/GenBank/DDBJ whole genome shotgun (WGS) entry which is preliminary data.</text>
</comment>
<feature type="compositionally biased region" description="Basic and acidic residues" evidence="1">
    <location>
        <begin position="7"/>
        <end position="22"/>
    </location>
</feature>
<organism evidence="2 3">
    <name type="scientific">Methanoculleus nereidis</name>
    <dbReference type="NCBI Taxonomy" id="2735141"/>
    <lineage>
        <taxon>Archaea</taxon>
        <taxon>Methanobacteriati</taxon>
        <taxon>Methanobacteriota</taxon>
        <taxon>Stenosarchaea group</taxon>
        <taxon>Methanomicrobia</taxon>
        <taxon>Methanomicrobiales</taxon>
        <taxon>Methanomicrobiaceae</taxon>
        <taxon>Methanoculleus</taxon>
    </lineage>
</organism>
<proteinExistence type="predicted"/>
<evidence type="ECO:0000313" key="3">
    <source>
        <dbReference type="Proteomes" id="UP001273768"/>
    </source>
</evidence>
<gene>
    <name evidence="2" type="ORF">HL657_11800</name>
</gene>
<sequence length="54" mass="6515">MTTIEILKSDRDRPDEPRHYPDEPYPVIVCRLPDQSEDSEPRDTRRRDPHHLHP</sequence>
<feature type="region of interest" description="Disordered" evidence="1">
    <location>
        <begin position="1"/>
        <end position="54"/>
    </location>
</feature>
<dbReference type="RefSeq" id="WP_317297017.1">
    <property type="nucleotide sequence ID" value="NZ_JABFFQ010000011.1"/>
</dbReference>
<protein>
    <submittedName>
        <fullName evidence="2">Uncharacterized protein</fullName>
    </submittedName>
</protein>
<accession>A0ABU3Z5F1</accession>
<dbReference type="EMBL" id="JABFFQ010000011">
    <property type="protein sequence ID" value="MDV4343839.1"/>
    <property type="molecule type" value="Genomic_DNA"/>
</dbReference>
<keyword evidence="3" id="KW-1185">Reference proteome</keyword>
<evidence type="ECO:0000313" key="2">
    <source>
        <dbReference type="EMBL" id="MDV4343839.1"/>
    </source>
</evidence>
<evidence type="ECO:0000256" key="1">
    <source>
        <dbReference type="SAM" id="MobiDB-lite"/>
    </source>
</evidence>
<name>A0ABU3Z5F1_9EURY</name>
<reference evidence="2 3" key="1">
    <citation type="submission" date="2020-05" db="EMBL/GenBank/DDBJ databases">
        <title>Isolation and characterization of methanoarchaea from a cold seep at offshore SW Taiwan.</title>
        <authorList>
            <person name="Chen Y.-W."/>
            <person name="Chen S.-C."/>
            <person name="Lai M.-C."/>
        </authorList>
    </citation>
    <scope>NUCLEOTIDE SEQUENCE [LARGE SCALE GENOMIC DNA]</scope>
    <source>
        <strain evidence="2 3">YWC-01</strain>
    </source>
</reference>
<dbReference type="Proteomes" id="UP001273768">
    <property type="component" value="Unassembled WGS sequence"/>
</dbReference>